<keyword evidence="1" id="KW-0175">Coiled coil</keyword>
<organism evidence="2 3">
    <name type="scientific">Oceanobacillus kimchii</name>
    <dbReference type="NCBI Taxonomy" id="746691"/>
    <lineage>
        <taxon>Bacteria</taxon>
        <taxon>Bacillati</taxon>
        <taxon>Bacillota</taxon>
        <taxon>Bacilli</taxon>
        <taxon>Bacillales</taxon>
        <taxon>Bacillaceae</taxon>
        <taxon>Oceanobacillus</taxon>
    </lineage>
</organism>
<evidence type="ECO:0000256" key="1">
    <source>
        <dbReference type="SAM" id="Coils"/>
    </source>
</evidence>
<keyword evidence="3" id="KW-1185">Reference proteome</keyword>
<evidence type="ECO:0000313" key="3">
    <source>
        <dbReference type="Proteomes" id="UP001275436"/>
    </source>
</evidence>
<dbReference type="EMBL" id="BSKO01000001">
    <property type="protein sequence ID" value="GLO66258.1"/>
    <property type="molecule type" value="Genomic_DNA"/>
</dbReference>
<evidence type="ECO:0000313" key="2">
    <source>
        <dbReference type="EMBL" id="GLO66258.1"/>
    </source>
</evidence>
<proteinExistence type="predicted"/>
<feature type="coiled-coil region" evidence="1">
    <location>
        <begin position="34"/>
        <end position="61"/>
    </location>
</feature>
<sequence>MIEKEMILNEEGARNFLESSNATKESLFQVSRITSDYEKRKDDFNKDIKQIEEENVKMEKSPTKEEYELALETIEKYKKRQSDLKYLNRLLGEAIRQFESTKFEVNKAAKKVEFIGLTKDGKLKHTVSQAKGSDVFEEVIGKLIAIYNALGKDTKFLEEYIEQKERRSIYLGGIGSMKIQADDIKGKYDTLGRVY</sequence>
<protein>
    <submittedName>
        <fullName evidence="2">Uncharacterized protein</fullName>
    </submittedName>
</protein>
<name>A0ABQ5THB4_9BACI</name>
<reference evidence="2 3" key="1">
    <citation type="submission" date="2023-02" db="EMBL/GenBank/DDBJ databases">
        <title>Oceanobacillus kimchii IFOP_LL358 isolated form Alexandrium catenella lab strain.</title>
        <authorList>
            <person name="Gajardo G."/>
            <person name="Ueki S."/>
            <person name="Maruyama F."/>
        </authorList>
    </citation>
    <scope>NUCLEOTIDE SEQUENCE [LARGE SCALE GENOMIC DNA]</scope>
    <source>
        <strain evidence="2 3">IFOP_LL358</strain>
    </source>
</reference>
<gene>
    <name evidence="2" type="ORF">MACH08_20420</name>
</gene>
<comment type="caution">
    <text evidence="2">The sequence shown here is derived from an EMBL/GenBank/DDBJ whole genome shotgun (WGS) entry which is preliminary data.</text>
</comment>
<dbReference type="RefSeq" id="WP_317958132.1">
    <property type="nucleotide sequence ID" value="NZ_BSKO01000001.1"/>
</dbReference>
<accession>A0ABQ5THB4</accession>
<dbReference type="Proteomes" id="UP001275436">
    <property type="component" value="Unassembled WGS sequence"/>
</dbReference>